<evidence type="ECO:0000313" key="2">
    <source>
        <dbReference type="EMBL" id="GAA1797489.1"/>
    </source>
</evidence>
<feature type="domain" description="DUF4240" evidence="1">
    <location>
        <begin position="1"/>
        <end position="133"/>
    </location>
</feature>
<evidence type="ECO:0000313" key="3">
    <source>
        <dbReference type="Proteomes" id="UP001500218"/>
    </source>
</evidence>
<name>A0ABP4Y3B8_9ACTN</name>
<evidence type="ECO:0000259" key="1">
    <source>
        <dbReference type="Pfam" id="PF14024"/>
    </source>
</evidence>
<reference evidence="3" key="1">
    <citation type="journal article" date="2019" name="Int. J. Syst. Evol. Microbiol.">
        <title>The Global Catalogue of Microorganisms (GCM) 10K type strain sequencing project: providing services to taxonomists for standard genome sequencing and annotation.</title>
        <authorList>
            <consortium name="The Broad Institute Genomics Platform"/>
            <consortium name="The Broad Institute Genome Sequencing Center for Infectious Disease"/>
            <person name="Wu L."/>
            <person name="Ma J."/>
        </authorList>
    </citation>
    <scope>NUCLEOTIDE SEQUENCE [LARGE SCALE GENOMIC DNA]</scope>
    <source>
        <strain evidence="3">JCM 13250</strain>
    </source>
</reference>
<dbReference type="Proteomes" id="UP001500218">
    <property type="component" value="Unassembled WGS sequence"/>
</dbReference>
<proteinExistence type="predicted"/>
<protein>
    <recommendedName>
        <fullName evidence="1">DUF4240 domain-containing protein</fullName>
    </recommendedName>
</protein>
<sequence length="219" mass="24545">MSVDEFWDVVERARESATNPADGEAVAEQALMLLAAMPAGMIARMAQPLWDLRARSYRWELWQAAYLINGGCSDDGFEYFRGWLLTQGRETFERAVADPDTLADLPIVQRLAVADEGDLECESMYGVVWDAYRAVTGSMELPRATTPTWSGDVCRSSPRCSWLRSDRRSSLRSGLPGNLRLSPTRETDPLAADLAAWPFVWRLDMMGRRGSQRMGTRTG</sequence>
<dbReference type="InterPro" id="IPR025334">
    <property type="entry name" value="DUF4240"/>
</dbReference>
<organism evidence="2 3">
    <name type="scientific">Luedemannella flava</name>
    <dbReference type="NCBI Taxonomy" id="349316"/>
    <lineage>
        <taxon>Bacteria</taxon>
        <taxon>Bacillati</taxon>
        <taxon>Actinomycetota</taxon>
        <taxon>Actinomycetes</taxon>
        <taxon>Micromonosporales</taxon>
        <taxon>Micromonosporaceae</taxon>
        <taxon>Luedemannella</taxon>
    </lineage>
</organism>
<dbReference type="Pfam" id="PF14024">
    <property type="entry name" value="DUF4240"/>
    <property type="match status" value="1"/>
</dbReference>
<keyword evidence="3" id="KW-1185">Reference proteome</keyword>
<dbReference type="EMBL" id="BAAALT010000048">
    <property type="protein sequence ID" value="GAA1797489.1"/>
    <property type="molecule type" value="Genomic_DNA"/>
</dbReference>
<accession>A0ABP4Y3B8</accession>
<comment type="caution">
    <text evidence="2">The sequence shown here is derived from an EMBL/GenBank/DDBJ whole genome shotgun (WGS) entry which is preliminary data.</text>
</comment>
<gene>
    <name evidence="2" type="ORF">GCM10009682_18900</name>
</gene>